<name>M6HP25_LEPIR</name>
<reference evidence="1 2" key="1">
    <citation type="submission" date="2013-01" db="EMBL/GenBank/DDBJ databases">
        <authorList>
            <person name="Harkins D.M."/>
            <person name="Durkin A.S."/>
            <person name="Brinkac L.M."/>
            <person name="Haft D.H."/>
            <person name="Selengut J.D."/>
            <person name="Sanka R."/>
            <person name="DePew J."/>
            <person name="Purushe J."/>
            <person name="Tulsiani S.M."/>
            <person name="Graham G.C."/>
            <person name="Burns M.-A."/>
            <person name="Dohnt M.F."/>
            <person name="Smythe L.D."/>
            <person name="McKay D.B."/>
            <person name="Craig S.B."/>
            <person name="Vinetz J.M."/>
            <person name="Sutton G.G."/>
            <person name="Nierman W.C."/>
            <person name="Fouts D.E."/>
        </authorList>
    </citation>
    <scope>NUCLEOTIDE SEQUENCE [LARGE SCALE GENOMIC DNA]</scope>
    <source>
        <strain evidence="1 2">LT2156</strain>
    </source>
</reference>
<protein>
    <submittedName>
        <fullName evidence="1">Uncharacterized protein</fullName>
    </submittedName>
</protein>
<dbReference type="AlphaFoldDB" id="M6HP25"/>
<evidence type="ECO:0000313" key="2">
    <source>
        <dbReference type="Proteomes" id="UP000012089"/>
    </source>
</evidence>
<comment type="caution">
    <text evidence="1">The sequence shown here is derived from an EMBL/GenBank/DDBJ whole genome shotgun (WGS) entry which is preliminary data.</text>
</comment>
<organism evidence="1 2">
    <name type="scientific">Leptospira interrogans serovar Zanoni str. LT2156</name>
    <dbReference type="NCBI Taxonomy" id="1001601"/>
    <lineage>
        <taxon>Bacteria</taxon>
        <taxon>Pseudomonadati</taxon>
        <taxon>Spirochaetota</taxon>
        <taxon>Spirochaetia</taxon>
        <taxon>Leptospirales</taxon>
        <taxon>Leptospiraceae</taxon>
        <taxon>Leptospira</taxon>
    </lineage>
</organism>
<accession>M6HP25</accession>
<proteinExistence type="predicted"/>
<gene>
    <name evidence="1" type="ORF">LEP1GSC158_1264</name>
</gene>
<evidence type="ECO:0000313" key="1">
    <source>
        <dbReference type="EMBL" id="EMM96714.1"/>
    </source>
</evidence>
<dbReference type="EMBL" id="AFMF02000022">
    <property type="protein sequence ID" value="EMM96714.1"/>
    <property type="molecule type" value="Genomic_DNA"/>
</dbReference>
<dbReference type="Proteomes" id="UP000012089">
    <property type="component" value="Unassembled WGS sequence"/>
</dbReference>
<sequence length="40" mass="4772">MIRAREFPHLSFTEKSGFYKTNPYIKSLSQNRPSGNYYEN</sequence>